<dbReference type="GO" id="GO:0008270">
    <property type="term" value="F:zinc ion binding"/>
    <property type="evidence" value="ECO:0007669"/>
    <property type="project" value="UniProtKB-UniRule"/>
</dbReference>
<feature type="domain" description="Peptidase M12A" evidence="11">
    <location>
        <begin position="197"/>
        <end position="401"/>
    </location>
</feature>
<sequence length="412" mass="47584">MNAQWLQQALTGSSNSTLSSHRSINGKPISPITSKPFVNNHIYCKLLYDVQCLHHRDFLKRMSEFNSVKAYACTMYRLARDSFLTIHFFCFLILTALHISGCLNSSDKSFLRNSSSTEKPKPDENASVVDNPKNTTINDNAKPDGNVDEEKISSDENTEPENIDDIEYLPGNIIKLHEQEFGFHDGDIAGVVYTGEEYITGFKYVTRKWPDHKIPYIIDPSYSDKERRFIESSMRTVEKDTCIKFVNRTNEPYFLRVTNTKKGCYSYVGNQQTIGGQILSLESSAERSCMDRKVISHVLLHAVGFWHEHNRVGRKKKLSIKYQSVRPEKVVYFQVLDPEYDPFHYLRYDQNSIMHYPPYAWGKPEQSTMLPSNFLASAWIGKTRYMTNDDKYKVKQLYGCLKYPKIMSEQAA</sequence>
<evidence type="ECO:0000256" key="4">
    <source>
        <dbReference type="ARBA" id="ARBA00022833"/>
    </source>
</evidence>
<evidence type="ECO:0000259" key="11">
    <source>
        <dbReference type="PROSITE" id="PS51864"/>
    </source>
</evidence>
<evidence type="ECO:0000256" key="5">
    <source>
        <dbReference type="ARBA" id="ARBA00023049"/>
    </source>
</evidence>
<evidence type="ECO:0000313" key="12">
    <source>
        <dbReference type="EMBL" id="KRY13995.1"/>
    </source>
</evidence>
<keyword evidence="10" id="KW-1133">Transmembrane helix</keyword>
<dbReference type="PANTHER" id="PTHR10127:SF780">
    <property type="entry name" value="METALLOENDOPEPTIDASE"/>
    <property type="match status" value="1"/>
</dbReference>
<gene>
    <name evidence="12" type="primary">nas-5</name>
    <name evidence="12" type="ORF">T12_2278</name>
</gene>
<evidence type="ECO:0000256" key="2">
    <source>
        <dbReference type="ARBA" id="ARBA00022723"/>
    </source>
</evidence>
<accession>A0A0V0ZNC0</accession>
<evidence type="ECO:0000256" key="3">
    <source>
        <dbReference type="ARBA" id="ARBA00022801"/>
    </source>
</evidence>
<dbReference type="EMBL" id="JYDQ01000126">
    <property type="protein sequence ID" value="KRY13995.1"/>
    <property type="molecule type" value="Genomic_DNA"/>
</dbReference>
<dbReference type="Proteomes" id="UP000054783">
    <property type="component" value="Unassembled WGS sequence"/>
</dbReference>
<name>A0A0V0ZNC0_9BILA</name>
<dbReference type="InterPro" id="IPR001506">
    <property type="entry name" value="Peptidase_M12A"/>
</dbReference>
<feature type="transmembrane region" description="Helical" evidence="10">
    <location>
        <begin position="83"/>
        <end position="101"/>
    </location>
</feature>
<evidence type="ECO:0000256" key="9">
    <source>
        <dbReference type="SAM" id="MobiDB-lite"/>
    </source>
</evidence>
<evidence type="ECO:0000256" key="1">
    <source>
        <dbReference type="ARBA" id="ARBA00022670"/>
    </source>
</evidence>
<proteinExistence type="predicted"/>
<keyword evidence="2 7" id="KW-0479">Metal-binding</keyword>
<dbReference type="AlphaFoldDB" id="A0A0V0ZNC0"/>
<dbReference type="Pfam" id="PF01400">
    <property type="entry name" value="Astacin"/>
    <property type="match status" value="1"/>
</dbReference>
<keyword evidence="1 8" id="KW-0645">Protease</keyword>
<dbReference type="GO" id="GO:0004222">
    <property type="term" value="F:metalloendopeptidase activity"/>
    <property type="evidence" value="ECO:0007669"/>
    <property type="project" value="UniProtKB-UniRule"/>
</dbReference>
<dbReference type="STRING" id="990121.A0A0V0ZNC0"/>
<dbReference type="PANTHER" id="PTHR10127">
    <property type="entry name" value="DISCOIDIN, CUB, EGF, LAMININ , AND ZINC METALLOPROTEASE DOMAIN CONTAINING"/>
    <property type="match status" value="1"/>
</dbReference>
<dbReference type="EC" id="3.4.24.-" evidence="8"/>
<dbReference type="OrthoDB" id="7721051at2759"/>
<comment type="caution">
    <text evidence="7">Lacks conserved residue(s) required for the propagation of feature annotation.</text>
</comment>
<feature type="binding site" evidence="7">
    <location>
        <position position="301"/>
    </location>
    <ligand>
        <name>Zn(2+)</name>
        <dbReference type="ChEBI" id="CHEBI:29105"/>
        <note>catalytic</note>
    </ligand>
</feature>
<evidence type="ECO:0000256" key="10">
    <source>
        <dbReference type="SAM" id="Phobius"/>
    </source>
</evidence>
<evidence type="ECO:0000256" key="6">
    <source>
        <dbReference type="ARBA" id="ARBA00023157"/>
    </source>
</evidence>
<feature type="binding site" evidence="7">
    <location>
        <position position="297"/>
    </location>
    <ligand>
        <name>Zn(2+)</name>
        <dbReference type="ChEBI" id="CHEBI:29105"/>
        <note>catalytic</note>
    </ligand>
</feature>
<protein>
    <recommendedName>
        <fullName evidence="8">Metalloendopeptidase</fullName>
        <ecNumber evidence="8">3.4.24.-</ecNumber>
    </recommendedName>
</protein>
<evidence type="ECO:0000256" key="7">
    <source>
        <dbReference type="PROSITE-ProRule" id="PRU01211"/>
    </source>
</evidence>
<keyword evidence="6" id="KW-1015">Disulfide bond</keyword>
<evidence type="ECO:0000256" key="8">
    <source>
        <dbReference type="RuleBase" id="RU361183"/>
    </source>
</evidence>
<keyword evidence="13" id="KW-1185">Reference proteome</keyword>
<feature type="region of interest" description="Disordered" evidence="9">
    <location>
        <begin position="113"/>
        <end position="163"/>
    </location>
</feature>
<dbReference type="SUPFAM" id="SSF55486">
    <property type="entry name" value="Metalloproteases ('zincins'), catalytic domain"/>
    <property type="match status" value="1"/>
</dbReference>
<dbReference type="InterPro" id="IPR006026">
    <property type="entry name" value="Peptidase_Metallo"/>
</dbReference>
<keyword evidence="10" id="KW-0472">Membrane</keyword>
<dbReference type="InterPro" id="IPR024079">
    <property type="entry name" value="MetalloPept_cat_dom_sf"/>
</dbReference>
<dbReference type="PRINTS" id="PR00480">
    <property type="entry name" value="ASTACIN"/>
</dbReference>
<comment type="caution">
    <text evidence="12">The sequence shown here is derived from an EMBL/GenBank/DDBJ whole genome shotgun (WGS) entry which is preliminary data.</text>
</comment>
<dbReference type="SMART" id="SM00235">
    <property type="entry name" value="ZnMc"/>
    <property type="match status" value="1"/>
</dbReference>
<feature type="binding site" evidence="7">
    <location>
        <position position="307"/>
    </location>
    <ligand>
        <name>Zn(2+)</name>
        <dbReference type="ChEBI" id="CHEBI:29105"/>
        <note>catalytic</note>
    </ligand>
</feature>
<keyword evidence="4 7" id="KW-0862">Zinc</keyword>
<keyword evidence="3 8" id="KW-0378">Hydrolase</keyword>
<comment type="cofactor">
    <cofactor evidence="7 8">
        <name>Zn(2+)</name>
        <dbReference type="ChEBI" id="CHEBI:29105"/>
    </cofactor>
    <text evidence="7 8">Binds 1 zinc ion per subunit.</text>
</comment>
<evidence type="ECO:0000313" key="13">
    <source>
        <dbReference type="Proteomes" id="UP000054783"/>
    </source>
</evidence>
<dbReference type="GO" id="GO:0006508">
    <property type="term" value="P:proteolysis"/>
    <property type="evidence" value="ECO:0007669"/>
    <property type="project" value="UniProtKB-KW"/>
</dbReference>
<organism evidence="12 13">
    <name type="scientific">Trichinella patagoniensis</name>
    <dbReference type="NCBI Taxonomy" id="990121"/>
    <lineage>
        <taxon>Eukaryota</taxon>
        <taxon>Metazoa</taxon>
        <taxon>Ecdysozoa</taxon>
        <taxon>Nematoda</taxon>
        <taxon>Enoplea</taxon>
        <taxon>Dorylaimia</taxon>
        <taxon>Trichinellida</taxon>
        <taxon>Trichinellidae</taxon>
        <taxon>Trichinella</taxon>
    </lineage>
</organism>
<dbReference type="PROSITE" id="PS51864">
    <property type="entry name" value="ASTACIN"/>
    <property type="match status" value="1"/>
</dbReference>
<dbReference type="Gene3D" id="3.40.390.10">
    <property type="entry name" value="Collagenase (Catalytic Domain)"/>
    <property type="match status" value="1"/>
</dbReference>
<keyword evidence="10" id="KW-0812">Transmembrane</keyword>
<keyword evidence="5 8" id="KW-0482">Metalloprotease</keyword>
<reference evidence="12 13" key="1">
    <citation type="submission" date="2015-01" db="EMBL/GenBank/DDBJ databases">
        <title>Evolution of Trichinella species and genotypes.</title>
        <authorList>
            <person name="Korhonen P.K."/>
            <person name="Edoardo P."/>
            <person name="Giuseppe L.R."/>
            <person name="Gasser R.B."/>
        </authorList>
    </citation>
    <scope>NUCLEOTIDE SEQUENCE [LARGE SCALE GENOMIC DNA]</scope>
    <source>
        <strain evidence="12">ISS2496</strain>
    </source>
</reference>